<dbReference type="InterPro" id="IPR002890">
    <property type="entry name" value="MG2"/>
</dbReference>
<organism evidence="5 6">
    <name type="scientific">Ideonella aquatica</name>
    <dbReference type="NCBI Taxonomy" id="2824119"/>
    <lineage>
        <taxon>Bacteria</taxon>
        <taxon>Pseudomonadati</taxon>
        <taxon>Pseudomonadota</taxon>
        <taxon>Betaproteobacteria</taxon>
        <taxon>Burkholderiales</taxon>
        <taxon>Sphaerotilaceae</taxon>
        <taxon>Ideonella</taxon>
    </lineage>
</organism>
<evidence type="ECO:0008006" key="7">
    <source>
        <dbReference type="Google" id="ProtNLM"/>
    </source>
</evidence>
<dbReference type="InterPro" id="IPR051802">
    <property type="entry name" value="YfhM-like"/>
</dbReference>
<evidence type="ECO:0000313" key="6">
    <source>
        <dbReference type="Proteomes" id="UP000678374"/>
    </source>
</evidence>
<evidence type="ECO:0000259" key="4">
    <source>
        <dbReference type="SMART" id="SM01360"/>
    </source>
</evidence>
<dbReference type="PANTHER" id="PTHR40094:SF1">
    <property type="entry name" value="UBIQUITIN DOMAIN-CONTAINING PROTEIN"/>
    <property type="match status" value="1"/>
</dbReference>
<dbReference type="Pfam" id="PF17973">
    <property type="entry name" value="bMG10"/>
    <property type="match status" value="1"/>
</dbReference>
<evidence type="ECO:0000313" key="5">
    <source>
        <dbReference type="EMBL" id="MBQ0958292.1"/>
    </source>
</evidence>
<name>A0A940YGH8_9BURK</name>
<dbReference type="SMART" id="SM01360">
    <property type="entry name" value="A2M"/>
    <property type="match status" value="1"/>
</dbReference>
<feature type="domain" description="Alpha-2-macroglobulin" evidence="4">
    <location>
        <begin position="1136"/>
        <end position="1226"/>
    </location>
</feature>
<comment type="similarity">
    <text evidence="1">Belongs to the protease inhibitor I39 (alpha-2-macroglobulin) family. Bacterial alpha-2-macroglobulin subfamily.</text>
</comment>
<protein>
    <recommendedName>
        <fullName evidence="7">Alpha-2-macroglobulin</fullName>
    </recommendedName>
</protein>
<dbReference type="InterPro" id="IPR041246">
    <property type="entry name" value="Bact_MG10"/>
</dbReference>
<dbReference type="Pfam" id="PF00207">
    <property type="entry name" value="A2M"/>
    <property type="match status" value="1"/>
</dbReference>
<dbReference type="InterPro" id="IPR001599">
    <property type="entry name" value="Macroglobln_a2"/>
</dbReference>
<dbReference type="Proteomes" id="UP000678374">
    <property type="component" value="Unassembled WGS sequence"/>
</dbReference>
<dbReference type="GO" id="GO:0004866">
    <property type="term" value="F:endopeptidase inhibitor activity"/>
    <property type="evidence" value="ECO:0007669"/>
    <property type="project" value="InterPro"/>
</dbReference>
<dbReference type="InterPro" id="IPR011625">
    <property type="entry name" value="A2M_N_BRD"/>
</dbReference>
<dbReference type="Pfam" id="PF07703">
    <property type="entry name" value="A2M_BRD"/>
    <property type="match status" value="1"/>
</dbReference>
<dbReference type="SMART" id="SM01359">
    <property type="entry name" value="A2M_N_2"/>
    <property type="match status" value="1"/>
</dbReference>
<comment type="caution">
    <text evidence="5">The sequence shown here is derived from an EMBL/GenBank/DDBJ whole genome shotgun (WGS) entry which is preliminary data.</text>
</comment>
<keyword evidence="6" id="KW-1185">Reference proteome</keyword>
<gene>
    <name evidence="5" type="ORF">KAK06_04925</name>
</gene>
<evidence type="ECO:0000256" key="2">
    <source>
        <dbReference type="SAM" id="SignalP"/>
    </source>
</evidence>
<dbReference type="PANTHER" id="PTHR40094">
    <property type="entry name" value="ALPHA-2-MACROGLOBULIN HOMOLOG"/>
    <property type="match status" value="1"/>
</dbReference>
<dbReference type="RefSeq" id="WP_210800806.1">
    <property type="nucleotide sequence ID" value="NZ_JAGQDE010000003.1"/>
</dbReference>
<dbReference type="EMBL" id="JAGQDE010000003">
    <property type="protein sequence ID" value="MBQ0958292.1"/>
    <property type="molecule type" value="Genomic_DNA"/>
</dbReference>
<reference evidence="5" key="1">
    <citation type="submission" date="2021-04" db="EMBL/GenBank/DDBJ databases">
        <title>The genome sequence of Ideonella sp. 4Y11.</title>
        <authorList>
            <person name="Liu Y."/>
        </authorList>
    </citation>
    <scope>NUCLEOTIDE SEQUENCE</scope>
    <source>
        <strain evidence="5">4Y11</strain>
    </source>
</reference>
<dbReference type="SUPFAM" id="SSF48239">
    <property type="entry name" value="Terpenoid cyclases/Protein prenyltransferases"/>
    <property type="match status" value="1"/>
</dbReference>
<feature type="domain" description="Alpha-2-macroglobulin bait region" evidence="3">
    <location>
        <begin position="922"/>
        <end position="1078"/>
    </location>
</feature>
<dbReference type="InterPro" id="IPR008930">
    <property type="entry name" value="Terpenoid_cyclase/PrenylTrfase"/>
</dbReference>
<keyword evidence="2" id="KW-0732">Signal</keyword>
<evidence type="ECO:0000259" key="3">
    <source>
        <dbReference type="SMART" id="SM01359"/>
    </source>
</evidence>
<accession>A0A940YGH8</accession>
<dbReference type="InterPro" id="IPR021868">
    <property type="entry name" value="Alpha_2_Macroglob_MG3"/>
</dbReference>
<dbReference type="Pfam" id="PF01835">
    <property type="entry name" value="MG2"/>
    <property type="match status" value="1"/>
</dbReference>
<feature type="signal peptide" evidence="2">
    <location>
        <begin position="1"/>
        <end position="24"/>
    </location>
</feature>
<proteinExistence type="inferred from homology"/>
<dbReference type="Pfam" id="PF11974">
    <property type="entry name" value="bMG3"/>
    <property type="match status" value="1"/>
</dbReference>
<sequence>MGAMMGFRQALAAGLFGVLQGAMAATQPAVIDTRPGIDGVLEGRSWVALRLAAPLAERPQALCDIWGLRSAVPVEVAEGASRLKLLDAAGVPLVERDPGAAQPWAVLRCQATLPDGAPLSLRWLRPRRNDAAVGLMLWDSQRLDFRARSDWPLGVECSRSTQGSGCSPLEPVRVQFQQPVRLSDLAQVRLKAADGTLVAPRAPVASGDGVGDQLVFGPLPPKSRYQLVWPSPLAGADGRDLLGRARTLAPLPVLVGDTPPLAKFGGRFGIAERAIGGVVPLTVRQVEGKGDSVQATLRTLRVSDDATMIRAYQELMRVTQADDSHARLADDWAEGDESESAAPAKGAAFRYAFRSKPDADTRALPWLKTLREARSQPLPRQFEGRAFEVLGVPLPEPGLHLMEVESRALGRGLLGGSQTMYVRAGALVTDLGVHLHLSERQAAVWVTRLSSGQPQAHAAITLYDCRAKVLAQGRANAQGWLTLDVAQGDDRWSCPLFAFAHVGDDTGFVSSRWQQGIETWRFETLREGWAPSSDRITHAVLARSLLRPGETLHARLYWRRIGAHGELLAPDAAQLPRSIDLVHQGSGERRSLPVSWDARGQAELVWPLPSGLKRGAWALAFGDAYGETVQFRVEEFRLPLLKAEVLAPTAAQVLVPISDGHPARVASSLRLSYLAGGAAAGESVKVFQRLAPLTPRFEQHEGFWFGHDDRWRSEDAGSEAALGSAVDGEAIGDERARTLDAQGTLKVEALIQRPLDRPRTLVTEMEYRDPNGETYRAQGRTPLWPASLVLGIRAAPWSNEARRSVELLAVDPSGKPVADAAVRLEGGWDGYVSYRRRSVGGFYGYASERRDYTPEPVCEGRTDAQGRLRCQVAPTMDGLDAGEYTLRGIATDAQGRQARVGTTLWFYGGGELWFAQGDHDRIDVLSEKTRFKPGETATLQVRSPFREATAWVNVMRGGQVVDTLVLPISGQQPQISLPIKPSYAPNVFVNVLVMRGRVAEPPATALVDLARPAFKLGLLALQVGADGQKLAVSVKTDKPAYQTREKARVSLQVRAADGALPAQREAAVFVIDEALLELLPNTSWDLFGVMLARRGYGFETASAAMQVLGKRHYGRKALPPGGGGGRSAARELFDTLLLWQGAVPLDAEGRATVEVPINDSLTRFRVVAVANAGSDRFGTGEASFTVSKDLQLFSGLPATVREGDRFSAGFTLRNTTSAPMKISVQATLGGQTLPARSLSLAGGEARGVDWPVDVPAGASALEWSVQARGEGPGGVREDALKLRQPVHSPLQPLRYDVGLLKLQPGADAQTLGVQPPAGSLVGRGEVRVSLAPALAADASGVRAYMRAYPFACLEQRTSKAVSLRDPALWKIISEGIDAYQTASGLLTYYPGSGHADQGFDVLTSYVLSVAHEAGLTLPEDAQRRALDALEQFVRGRLTLRWDYWGGDGLDLTERKLLALEALSRWRKLPPALGESLRLDPAKDLPRLSHRAIVQWLDLLQRSRWPRNAEATTAALAELDKRLIDDGQGGLRLRTRAEERRWYFMYSEPVSQVRLALLALDHPALKARADALARGALHLQNPGGHWWDTQANVWGALMLDKRARQASGEISGSTVLALGTQTRTHDWARQPAGETYVFSAEGLGPQRPGAVAARHLGTGQPVLTAQASALGPLSTAQAHGAELSRSVRALKQARPGQWSVGDVLEVTLRWRLQQPGGALVVSDPIPSGATLLGSGLKGQAPVDAGGGRRGWRREDGSWEAWPAYIERGFTQVRAYYEYLWGEGPFTMTYQLRLNTAGRFALPPVQLEAMYDPEVWAALPGSTVEVK</sequence>
<evidence type="ECO:0000256" key="1">
    <source>
        <dbReference type="ARBA" id="ARBA00010556"/>
    </source>
</evidence>
<feature type="chain" id="PRO_5038071959" description="Alpha-2-macroglobulin" evidence="2">
    <location>
        <begin position="25"/>
        <end position="1825"/>
    </location>
</feature>